<reference evidence="2 3" key="1">
    <citation type="submission" date="2014-12" db="EMBL/GenBank/DDBJ databases">
        <title>Whole genome sequencing of Sphingobium xenophagum OW59.</title>
        <authorList>
            <person name="Ohta Y."/>
            <person name="Nishi S."/>
            <person name="Hatada Y."/>
        </authorList>
    </citation>
    <scope>NUCLEOTIDE SEQUENCE [LARGE SCALE GENOMIC DNA]</scope>
    <source>
        <strain evidence="2 3">OW59</strain>
    </source>
</reference>
<comment type="caution">
    <text evidence="2">The sequence shown here is derived from an EMBL/GenBank/DDBJ whole genome shotgun (WGS) entry which is preliminary data.</text>
</comment>
<dbReference type="RefSeq" id="WP_130754036.1">
    <property type="nucleotide sequence ID" value="NZ_BBQY01000023.1"/>
</dbReference>
<organism evidence="2 3">
    <name type="scientific">Sphingobium xenophagum</name>
    <dbReference type="NCBI Taxonomy" id="121428"/>
    <lineage>
        <taxon>Bacteria</taxon>
        <taxon>Pseudomonadati</taxon>
        <taxon>Pseudomonadota</taxon>
        <taxon>Alphaproteobacteria</taxon>
        <taxon>Sphingomonadales</taxon>
        <taxon>Sphingomonadaceae</taxon>
        <taxon>Sphingobium</taxon>
    </lineage>
</organism>
<gene>
    <name evidence="2" type="ORF">MBESOW_P3392</name>
</gene>
<evidence type="ECO:0000313" key="3">
    <source>
        <dbReference type="Proteomes" id="UP000290975"/>
    </source>
</evidence>
<feature type="chain" id="PRO_5019344696" evidence="1">
    <location>
        <begin position="23"/>
        <end position="114"/>
    </location>
</feature>
<name>A0A401J647_SPHXE</name>
<evidence type="ECO:0000256" key="1">
    <source>
        <dbReference type="SAM" id="SignalP"/>
    </source>
</evidence>
<dbReference type="EMBL" id="BBQY01000023">
    <property type="protein sequence ID" value="GBH32131.1"/>
    <property type="molecule type" value="Genomic_DNA"/>
</dbReference>
<accession>A0A401J647</accession>
<sequence>MRNWRLALPLSLLASACIPNSALDRDQVRATIEQNAGVGGSPVTVERIYLSGDYALGLWSQGSRRGDMVLARRSGQWVQLLCGNGPIRDQARLKRAGVPDFAAEMLVSQIAEGG</sequence>
<dbReference type="AlphaFoldDB" id="A0A401J647"/>
<keyword evidence="3" id="KW-1185">Reference proteome</keyword>
<feature type="signal peptide" evidence="1">
    <location>
        <begin position="1"/>
        <end position="22"/>
    </location>
</feature>
<dbReference type="NCBIfam" id="NF033672">
    <property type="entry name" value="mbn_chaper_assoc"/>
    <property type="match status" value="1"/>
</dbReference>
<protein>
    <submittedName>
        <fullName evidence="2">Uncharacterized protein</fullName>
    </submittedName>
</protein>
<proteinExistence type="predicted"/>
<evidence type="ECO:0000313" key="2">
    <source>
        <dbReference type="EMBL" id="GBH32131.1"/>
    </source>
</evidence>
<dbReference type="PROSITE" id="PS51257">
    <property type="entry name" value="PROKAR_LIPOPROTEIN"/>
    <property type="match status" value="1"/>
</dbReference>
<keyword evidence="1" id="KW-0732">Signal</keyword>
<dbReference type="Proteomes" id="UP000290975">
    <property type="component" value="Unassembled WGS sequence"/>
</dbReference>